<evidence type="ECO:0000313" key="5">
    <source>
        <dbReference type="Proteomes" id="UP001476798"/>
    </source>
</evidence>
<evidence type="ECO:0000259" key="3">
    <source>
        <dbReference type="Pfam" id="PF24981"/>
    </source>
</evidence>
<keyword evidence="1" id="KW-0880">Kelch repeat</keyword>
<keyword evidence="2" id="KW-0677">Repeat</keyword>
<proteinExistence type="predicted"/>
<evidence type="ECO:0000256" key="2">
    <source>
        <dbReference type="ARBA" id="ARBA00022737"/>
    </source>
</evidence>
<dbReference type="EMBL" id="JAHRIO010051769">
    <property type="protein sequence ID" value="MEQ2175630.1"/>
    <property type="molecule type" value="Genomic_DNA"/>
</dbReference>
<sequence>PDCTLPVPSTDAFWMLPSIKPSAQSLGRASHRALVHSGLMWVVGGYSFNYSNYHMEDIYMFGGKLEAGPANITDELWLFNIPTRTWSPRKPAPAPLYALEGHTAHVVELSNGDPVMLIFFGYSPIYSYTNKVQEYNIRSNSWQVVSVGGAVVQGGYGHSSVYDEASGCVYVHGGYKALSNNKYGLVDHMYRYSVGARTWLILRESGLPRYLHSAVLLSGTMLVFGGNTHNDTSLSNGAKCFSADFLAYDIGKNKP</sequence>
<evidence type="ECO:0000313" key="4">
    <source>
        <dbReference type="EMBL" id="MEQ2175630.1"/>
    </source>
</evidence>
<gene>
    <name evidence="4" type="ORF">GOODEAATRI_019820</name>
</gene>
<reference evidence="4 5" key="1">
    <citation type="submission" date="2021-06" db="EMBL/GenBank/DDBJ databases">
        <authorList>
            <person name="Palmer J.M."/>
        </authorList>
    </citation>
    <scope>NUCLEOTIDE SEQUENCE [LARGE SCALE GENOMIC DNA]</scope>
    <source>
        <strain evidence="4 5">GA_2019</strain>
        <tissue evidence="4">Muscle</tissue>
    </source>
</reference>
<comment type="caution">
    <text evidence="4">The sequence shown here is derived from an EMBL/GenBank/DDBJ whole genome shotgun (WGS) entry which is preliminary data.</text>
</comment>
<protein>
    <recommendedName>
        <fullName evidence="3">Attractin/MKLN-like beta-propeller domain-containing protein</fullName>
    </recommendedName>
</protein>
<dbReference type="Pfam" id="PF24981">
    <property type="entry name" value="Beta-prop_ATRN-LZTR1"/>
    <property type="match status" value="1"/>
</dbReference>
<dbReference type="Gene3D" id="2.120.10.80">
    <property type="entry name" value="Kelch-type beta propeller"/>
    <property type="match status" value="1"/>
</dbReference>
<dbReference type="InterPro" id="IPR015915">
    <property type="entry name" value="Kelch-typ_b-propeller"/>
</dbReference>
<dbReference type="PANTHER" id="PTHR46376">
    <property type="entry name" value="LEUCINE-ZIPPER-LIKE TRANSCRIPTIONAL REGULATOR 1"/>
    <property type="match status" value="1"/>
</dbReference>
<feature type="non-terminal residue" evidence="4">
    <location>
        <position position="1"/>
    </location>
</feature>
<dbReference type="Proteomes" id="UP001476798">
    <property type="component" value="Unassembled WGS sequence"/>
</dbReference>
<dbReference type="InterPro" id="IPR051568">
    <property type="entry name" value="LZTR1/Attractin"/>
</dbReference>
<dbReference type="InterPro" id="IPR056737">
    <property type="entry name" value="Beta-prop_ATRN-MKLN-like"/>
</dbReference>
<dbReference type="PANTHER" id="PTHR46376:SF2">
    <property type="entry name" value="DISTRACTED, ISOFORM B"/>
    <property type="match status" value="1"/>
</dbReference>
<organism evidence="4 5">
    <name type="scientific">Goodea atripinnis</name>
    <dbReference type="NCBI Taxonomy" id="208336"/>
    <lineage>
        <taxon>Eukaryota</taxon>
        <taxon>Metazoa</taxon>
        <taxon>Chordata</taxon>
        <taxon>Craniata</taxon>
        <taxon>Vertebrata</taxon>
        <taxon>Euteleostomi</taxon>
        <taxon>Actinopterygii</taxon>
        <taxon>Neopterygii</taxon>
        <taxon>Teleostei</taxon>
        <taxon>Neoteleostei</taxon>
        <taxon>Acanthomorphata</taxon>
        <taxon>Ovalentaria</taxon>
        <taxon>Atherinomorphae</taxon>
        <taxon>Cyprinodontiformes</taxon>
        <taxon>Goodeidae</taxon>
        <taxon>Goodea</taxon>
    </lineage>
</organism>
<accession>A0ABV0NW72</accession>
<feature type="domain" description="Attractin/MKLN-like beta-propeller" evidence="3">
    <location>
        <begin position="53"/>
        <end position="253"/>
    </location>
</feature>
<evidence type="ECO:0000256" key="1">
    <source>
        <dbReference type="ARBA" id="ARBA00022441"/>
    </source>
</evidence>
<name>A0ABV0NW72_9TELE</name>
<dbReference type="SUPFAM" id="SSF117281">
    <property type="entry name" value="Kelch motif"/>
    <property type="match status" value="1"/>
</dbReference>
<keyword evidence="5" id="KW-1185">Reference proteome</keyword>